<dbReference type="EMBL" id="GGEC01010101">
    <property type="protein sequence ID" value="MBW90584.1"/>
    <property type="molecule type" value="Transcribed_RNA"/>
</dbReference>
<name>A0A2P2JAR5_RHIMU</name>
<accession>A0A2P2JAR5</accession>
<evidence type="ECO:0000313" key="1">
    <source>
        <dbReference type="EMBL" id="MBW90584.1"/>
    </source>
</evidence>
<proteinExistence type="predicted"/>
<protein>
    <submittedName>
        <fullName evidence="1">Uncharacterized protein</fullName>
    </submittedName>
</protein>
<organism evidence="1">
    <name type="scientific">Rhizophora mucronata</name>
    <name type="common">Asiatic mangrove</name>
    <dbReference type="NCBI Taxonomy" id="61149"/>
    <lineage>
        <taxon>Eukaryota</taxon>
        <taxon>Viridiplantae</taxon>
        <taxon>Streptophyta</taxon>
        <taxon>Embryophyta</taxon>
        <taxon>Tracheophyta</taxon>
        <taxon>Spermatophyta</taxon>
        <taxon>Magnoliopsida</taxon>
        <taxon>eudicotyledons</taxon>
        <taxon>Gunneridae</taxon>
        <taxon>Pentapetalae</taxon>
        <taxon>rosids</taxon>
        <taxon>fabids</taxon>
        <taxon>Malpighiales</taxon>
        <taxon>Rhizophoraceae</taxon>
        <taxon>Rhizophora</taxon>
    </lineage>
</organism>
<sequence length="41" mass="4842">MLFCFIIFRFIAGFEFLMLDASAICTCKCKAHNFFLFSEKH</sequence>
<reference evidence="1" key="1">
    <citation type="submission" date="2018-02" db="EMBL/GenBank/DDBJ databases">
        <title>Rhizophora mucronata_Transcriptome.</title>
        <authorList>
            <person name="Meera S.P."/>
            <person name="Sreeshan A."/>
            <person name="Augustine A."/>
        </authorList>
    </citation>
    <scope>NUCLEOTIDE SEQUENCE</scope>
    <source>
        <tissue evidence="1">Leaf</tissue>
    </source>
</reference>
<dbReference type="AlphaFoldDB" id="A0A2P2JAR5"/>